<feature type="domain" description="EH" evidence="20">
    <location>
        <begin position="189"/>
        <end position="277"/>
    </location>
</feature>
<dbReference type="InterPro" id="IPR000261">
    <property type="entry name" value="EH_dom"/>
</dbReference>
<dbReference type="PANTHER" id="PTHR11216:SF173">
    <property type="entry name" value="ACTIN CYTOSKELETON-REGULATORY COMPLEX PROTEIN PAN1"/>
    <property type="match status" value="1"/>
</dbReference>
<evidence type="ECO:0000256" key="14">
    <source>
        <dbReference type="ARBA" id="ARBA00023136"/>
    </source>
</evidence>
<feature type="compositionally biased region" description="Low complexity" evidence="19">
    <location>
        <begin position="302"/>
        <end position="321"/>
    </location>
</feature>
<evidence type="ECO:0000259" key="21">
    <source>
        <dbReference type="PROSITE" id="PS50222"/>
    </source>
</evidence>
<dbReference type="InterPro" id="IPR011992">
    <property type="entry name" value="EF-hand-dom_pair"/>
</dbReference>
<feature type="compositionally biased region" description="Acidic residues" evidence="19">
    <location>
        <begin position="1170"/>
        <end position="1182"/>
    </location>
</feature>
<keyword evidence="24" id="KW-1185">Reference proteome</keyword>
<evidence type="ECO:0000313" key="24">
    <source>
        <dbReference type="Proteomes" id="UP000800041"/>
    </source>
</evidence>
<feature type="compositionally biased region" description="Low complexity" evidence="19">
    <location>
        <begin position="331"/>
        <end position="355"/>
    </location>
</feature>
<evidence type="ECO:0000256" key="2">
    <source>
        <dbReference type="ARBA" id="ARBA00004134"/>
    </source>
</evidence>
<feature type="compositionally biased region" description="Polar residues" evidence="19">
    <location>
        <begin position="1186"/>
        <end position="1198"/>
    </location>
</feature>
<evidence type="ECO:0000256" key="10">
    <source>
        <dbReference type="ARBA" id="ARBA00022583"/>
    </source>
</evidence>
<evidence type="ECO:0000256" key="16">
    <source>
        <dbReference type="ARBA" id="ARBA00023212"/>
    </source>
</evidence>
<dbReference type="PROSITE" id="PS50222">
    <property type="entry name" value="EF_HAND_2"/>
    <property type="match status" value="1"/>
</dbReference>
<dbReference type="Proteomes" id="UP000800041">
    <property type="component" value="Unassembled WGS sequence"/>
</dbReference>
<keyword evidence="14" id="KW-0472">Membrane</keyword>
<feature type="region of interest" description="Disordered" evidence="19">
    <location>
        <begin position="886"/>
        <end position="953"/>
    </location>
</feature>
<keyword evidence="10" id="KW-0254">Endocytosis</keyword>
<evidence type="ECO:0000256" key="17">
    <source>
        <dbReference type="ARBA" id="ARBA00025194"/>
    </source>
</evidence>
<feature type="compositionally biased region" description="Low complexity" evidence="19">
    <location>
        <begin position="17"/>
        <end position="71"/>
    </location>
</feature>
<evidence type="ECO:0000259" key="20">
    <source>
        <dbReference type="PROSITE" id="PS50031"/>
    </source>
</evidence>
<feature type="compositionally biased region" description="Basic and acidic residues" evidence="19">
    <location>
        <begin position="809"/>
        <end position="866"/>
    </location>
</feature>
<proteinExistence type="inferred from homology"/>
<organism evidence="23 24">
    <name type="scientific">Aulographum hederae CBS 113979</name>
    <dbReference type="NCBI Taxonomy" id="1176131"/>
    <lineage>
        <taxon>Eukaryota</taxon>
        <taxon>Fungi</taxon>
        <taxon>Dikarya</taxon>
        <taxon>Ascomycota</taxon>
        <taxon>Pezizomycotina</taxon>
        <taxon>Dothideomycetes</taxon>
        <taxon>Pleosporomycetidae</taxon>
        <taxon>Aulographales</taxon>
        <taxon>Aulographaceae</taxon>
    </lineage>
</organism>
<keyword evidence="13 18" id="KW-0175">Coiled coil</keyword>
<feature type="compositionally biased region" description="Basic and acidic residues" evidence="19">
    <location>
        <begin position="993"/>
        <end position="1025"/>
    </location>
</feature>
<feature type="region of interest" description="Disordered" evidence="19">
    <location>
        <begin position="581"/>
        <end position="640"/>
    </location>
</feature>
<feature type="domain" description="EH" evidence="20">
    <location>
        <begin position="455"/>
        <end position="544"/>
    </location>
</feature>
<feature type="compositionally biased region" description="Acidic residues" evidence="19">
    <location>
        <begin position="1292"/>
        <end position="1314"/>
    </location>
</feature>
<feature type="compositionally biased region" description="Polar residues" evidence="19">
    <location>
        <begin position="1272"/>
        <end position="1286"/>
    </location>
</feature>
<evidence type="ECO:0000256" key="15">
    <source>
        <dbReference type="ARBA" id="ARBA00023203"/>
    </source>
</evidence>
<feature type="region of interest" description="Disordered" evidence="19">
    <location>
        <begin position="691"/>
        <end position="714"/>
    </location>
</feature>
<comment type="subcellular location">
    <subcellularLocation>
        <location evidence="3">Cell membrane</location>
        <topology evidence="3">Peripheral membrane protein</topology>
        <orientation evidence="3">Cytoplasmic side</orientation>
    </subcellularLocation>
    <subcellularLocation>
        <location evidence="2">Cytoplasm</location>
        <location evidence="2">Cytoskeleton</location>
        <location evidence="2">Actin patch</location>
    </subcellularLocation>
    <subcellularLocation>
        <location evidence="1">Endosome membrane</location>
        <topology evidence="1">Peripheral membrane protein</topology>
        <orientation evidence="1">Cytoplasmic side</orientation>
    </subcellularLocation>
</comment>
<dbReference type="CDD" id="cd00052">
    <property type="entry name" value="EH"/>
    <property type="match status" value="2"/>
</dbReference>
<feature type="region of interest" description="Disordered" evidence="19">
    <location>
        <begin position="971"/>
        <end position="1453"/>
    </location>
</feature>
<evidence type="ECO:0000256" key="4">
    <source>
        <dbReference type="ARBA" id="ARBA00009351"/>
    </source>
</evidence>
<dbReference type="Gene3D" id="1.10.238.10">
    <property type="entry name" value="EF-hand"/>
    <property type="match status" value="2"/>
</dbReference>
<dbReference type="SUPFAM" id="SSF47473">
    <property type="entry name" value="EF-hand"/>
    <property type="match status" value="2"/>
</dbReference>
<keyword evidence="12" id="KW-0967">Endosome</keyword>
<dbReference type="GO" id="GO:0005509">
    <property type="term" value="F:calcium ion binding"/>
    <property type="evidence" value="ECO:0007669"/>
    <property type="project" value="InterPro"/>
</dbReference>
<feature type="compositionally biased region" description="Basic and acidic residues" evidence="19">
    <location>
        <begin position="594"/>
        <end position="609"/>
    </location>
</feature>
<feature type="compositionally biased region" description="Polar residues" evidence="19">
    <location>
        <begin position="1340"/>
        <end position="1351"/>
    </location>
</feature>
<comment type="subunit">
    <text evidence="5">Component of the PAN1 actin cytoskeleton-regulatory complex.</text>
</comment>
<dbReference type="EMBL" id="ML977151">
    <property type="protein sequence ID" value="KAF1987834.1"/>
    <property type="molecule type" value="Genomic_DNA"/>
</dbReference>
<evidence type="ECO:0000256" key="8">
    <source>
        <dbReference type="ARBA" id="ARBA00022475"/>
    </source>
</evidence>
<comment type="similarity">
    <text evidence="4">Belongs to the PAN1 family.</text>
</comment>
<evidence type="ECO:0000256" key="6">
    <source>
        <dbReference type="ARBA" id="ARBA00015110"/>
    </source>
</evidence>
<reference evidence="23" key="1">
    <citation type="journal article" date="2020" name="Stud. Mycol.">
        <title>101 Dothideomycetes genomes: a test case for predicting lifestyles and emergence of pathogens.</title>
        <authorList>
            <person name="Haridas S."/>
            <person name="Albert R."/>
            <person name="Binder M."/>
            <person name="Bloem J."/>
            <person name="Labutti K."/>
            <person name="Salamov A."/>
            <person name="Andreopoulos B."/>
            <person name="Baker S."/>
            <person name="Barry K."/>
            <person name="Bills G."/>
            <person name="Bluhm B."/>
            <person name="Cannon C."/>
            <person name="Castanera R."/>
            <person name="Culley D."/>
            <person name="Daum C."/>
            <person name="Ezra D."/>
            <person name="Gonzalez J."/>
            <person name="Henrissat B."/>
            <person name="Kuo A."/>
            <person name="Liang C."/>
            <person name="Lipzen A."/>
            <person name="Lutzoni F."/>
            <person name="Magnuson J."/>
            <person name="Mondo S."/>
            <person name="Nolan M."/>
            <person name="Ohm R."/>
            <person name="Pangilinan J."/>
            <person name="Park H.-J."/>
            <person name="Ramirez L."/>
            <person name="Alfaro M."/>
            <person name="Sun H."/>
            <person name="Tritt A."/>
            <person name="Yoshinaga Y."/>
            <person name="Zwiers L.-H."/>
            <person name="Turgeon B."/>
            <person name="Goodwin S."/>
            <person name="Spatafora J."/>
            <person name="Crous P."/>
            <person name="Grigoriev I."/>
        </authorList>
    </citation>
    <scope>NUCLEOTIDE SEQUENCE</scope>
    <source>
        <strain evidence="23">CBS 113979</strain>
    </source>
</reference>
<keyword evidence="9" id="KW-0963">Cytoplasm</keyword>
<feature type="compositionally biased region" description="Polar residues" evidence="19">
    <location>
        <begin position="1442"/>
        <end position="1453"/>
    </location>
</feature>
<dbReference type="GO" id="GO:0016197">
    <property type="term" value="P:endosomal transport"/>
    <property type="evidence" value="ECO:0007669"/>
    <property type="project" value="TreeGrafter"/>
</dbReference>
<feature type="compositionally biased region" description="Low complexity" evidence="19">
    <location>
        <begin position="79"/>
        <end position="147"/>
    </location>
</feature>
<dbReference type="GO" id="GO:0010008">
    <property type="term" value="C:endosome membrane"/>
    <property type="evidence" value="ECO:0007669"/>
    <property type="project" value="UniProtKB-SubCell"/>
</dbReference>
<dbReference type="SMART" id="SM00027">
    <property type="entry name" value="EH"/>
    <property type="match status" value="2"/>
</dbReference>
<feature type="compositionally biased region" description="Pro residues" evidence="19">
    <location>
        <begin position="1367"/>
        <end position="1420"/>
    </location>
</feature>
<gene>
    <name evidence="23" type="ORF">K402DRAFT_392629</name>
</gene>
<evidence type="ECO:0000259" key="22">
    <source>
        <dbReference type="PROSITE" id="PS51082"/>
    </source>
</evidence>
<feature type="domain" description="WH2" evidence="22">
    <location>
        <begin position="1422"/>
        <end position="1439"/>
    </location>
</feature>
<feature type="compositionally biased region" description="Polar residues" evidence="19">
    <location>
        <begin position="292"/>
        <end position="301"/>
    </location>
</feature>
<evidence type="ECO:0000256" key="18">
    <source>
        <dbReference type="SAM" id="Coils"/>
    </source>
</evidence>
<evidence type="ECO:0000256" key="1">
    <source>
        <dbReference type="ARBA" id="ARBA00004125"/>
    </source>
</evidence>
<dbReference type="InterPro" id="IPR002048">
    <property type="entry name" value="EF_hand_dom"/>
</dbReference>
<dbReference type="GO" id="GO:0003779">
    <property type="term" value="F:actin binding"/>
    <property type="evidence" value="ECO:0007669"/>
    <property type="project" value="UniProtKB-KW"/>
</dbReference>
<dbReference type="PANTHER" id="PTHR11216">
    <property type="entry name" value="EH DOMAIN"/>
    <property type="match status" value="1"/>
</dbReference>
<feature type="compositionally biased region" description="Low complexity" evidence="19">
    <location>
        <begin position="1071"/>
        <end position="1083"/>
    </location>
</feature>
<evidence type="ECO:0000256" key="3">
    <source>
        <dbReference type="ARBA" id="ARBA00004413"/>
    </source>
</evidence>
<keyword evidence="11" id="KW-0677">Repeat</keyword>
<keyword evidence="8" id="KW-1003">Cell membrane</keyword>
<feature type="compositionally biased region" description="Polar residues" evidence="19">
    <location>
        <begin position="148"/>
        <end position="162"/>
    </location>
</feature>
<evidence type="ECO:0000256" key="12">
    <source>
        <dbReference type="ARBA" id="ARBA00022753"/>
    </source>
</evidence>
<feature type="compositionally biased region" description="Low complexity" evidence="19">
    <location>
        <begin position="911"/>
        <end position="950"/>
    </location>
</feature>
<keyword evidence="15" id="KW-0009">Actin-binding</keyword>
<keyword evidence="16" id="KW-0206">Cytoskeleton</keyword>
<evidence type="ECO:0000256" key="9">
    <source>
        <dbReference type="ARBA" id="ARBA00022490"/>
    </source>
</evidence>
<evidence type="ECO:0000256" key="11">
    <source>
        <dbReference type="ARBA" id="ARBA00022737"/>
    </source>
</evidence>
<feature type="compositionally biased region" description="Polar residues" evidence="19">
    <location>
        <begin position="356"/>
        <end position="371"/>
    </location>
</feature>
<dbReference type="PROSITE" id="PS50031">
    <property type="entry name" value="EH"/>
    <property type="match status" value="2"/>
</dbReference>
<dbReference type="FunFam" id="1.10.238.10:FF:000349">
    <property type="entry name" value="Actin cytoskeleton-regulatory complex protein PAN1"/>
    <property type="match status" value="1"/>
</dbReference>
<evidence type="ECO:0000256" key="5">
    <source>
        <dbReference type="ARBA" id="ARBA00011159"/>
    </source>
</evidence>
<feature type="coiled-coil region" evidence="18">
    <location>
        <begin position="714"/>
        <end position="755"/>
    </location>
</feature>
<dbReference type="Pfam" id="PF12763">
    <property type="entry name" value="EH"/>
    <property type="match status" value="2"/>
</dbReference>
<sequence>MFSGSNSFLGGGNSARPGQPQYGQQQSSFQQQQQPNGSLGPQPTGFGQQQPLQNQYTGFPGQQPGFGQQQQQPPPPMPQQYTGFPGQGQQSFQQQPQQQQPFQTGQQMPQQSPFQTGQPPQQQQQFQTGQSSQPQAPAQPQRPQPTGMTSSQMADSFKSTASQPPPPPAAPSKGSKIPNIRLSFITAQDQAKFEQLFKSAVGNEQALSGDKAKDILLRSNLPGDALSQIWTLSDTTKSGQLMFPEFALSMYLCNLKMTNKELPASLPERVKNEVSSMVDIISFAIPDDRPQATPQTNAPNFTSPTVQQPQPQPSNSQLLSQMTSQPTGLMPQVTGFPGQQPPQQQQQGFGAQPTGLQPQPTGFGMPQTTGYNGPRPPMPPMPTGFQQSQGFAPLNTQPTGMPGQWGLVNAPATGLPNIELLQQRMMPQAGREGGTFTTQGLSGNATVPWAVTKDEKKIYDNLFKSWDGFSNGFIGGAQAIEIFGQSGLPKPDLERIWTLSDPNNRGKLNLDEFAVAMHLIYRKLNGYPVPNSLPPELIPPSTRNINSSIDTMKSLISRDADDRKSSGAFLQPQKTGVSYLKNHSFRGGVTPSTGRKDATVYKNNDDDIGYRSSARRRLGGGGRSPSPAVSEESPSRSSDELSIEQMKKMIREKQVLLDAIDFQDENSHDQEDALDRKDRRESEDLFRRIRRMQEDLDNHPNSTSLRAGDSDAERRTLRRQLQGLNDRLPELASNVRRTEREIAEAQLELFRLKDAKAHPNAASAIVGSGPGGSITESDRLKARAKAMMQQRSAALTGKTVPGGGDDEAAATRRFEEENSRVKNEREANERMIRDVEDSVKDYGRSLEDNLKDGGQDASSEHERRRWEDGLGVEDEVKDFIFDLQRGTRAARVRREDNVRPSRNDDRSTSFASTEEPARASPAPRFESPAPAEPARSSTASPAAGGSYSSYKTGEDRAAFIKQQAEARMAERLAALGLRPPVKAGTASETPQQRQERESKERADRVKQAEEEDARREQERQRRLADEQVVPPSAAGGKKPPPPPSRKNKGDVAQHDVAQANAEVKRTENEIAEQALREQQQAAEAETKQMEDEERRQEEELAKEREAAQARLKALEEQVRQGKIKKEEEKRRKKEAQKDSKEKEARLAAQKAEIEAAKERERQLQMQLEGLGDEDDSSSDDEGPQAITPQDTTPTTSQELPKESVAPPAPPPPPPASIPSPPVTSPPAPDTESRNPFLKKMAQATSENKSPPTSAAPAAPTPSEASTNPFHRLTNQNQEALSAQPSRTRARPEEDDWSVVDDSADDSSSDDDDDERPGGGSAKQLASILFGTMAPPRPLSSMDNKSPTSRTESPVIKVSSPPLGGAGGPPPPPPPPPGGSAPPAPPPPPPGGAPGAPPPPPPGMGVPPPPPPPGAGGPPRAPAVGALLGEIQMGKGLKKVQTKEANSATVGRVL</sequence>
<feature type="region of interest" description="Disordered" evidence="19">
    <location>
        <begin position="286"/>
        <end position="376"/>
    </location>
</feature>
<feature type="region of interest" description="Disordered" evidence="19">
    <location>
        <begin position="1"/>
        <end position="176"/>
    </location>
</feature>
<feature type="compositionally biased region" description="Pro residues" evidence="19">
    <location>
        <begin position="1206"/>
        <end position="1228"/>
    </location>
</feature>
<comment type="function">
    <text evidence="17">Component of the PAN1 actin cytoskeleton-regulatory complex required for the internalization of endosomes during actin-coupled endocytosis. The complex links the site of endocytosis to the cell membrane-associated actin cytoskeleton. Mediates uptake of external molecules and vacuolar degradation of plasma membrane proteins. Plays a role in the proper organization of the cell membrane-associated actin cytoskeleton and promotes its destabilization.</text>
</comment>
<dbReference type="OrthoDB" id="2015333at2759"/>
<accession>A0A6G1H441</accession>
<dbReference type="GO" id="GO:0005886">
    <property type="term" value="C:plasma membrane"/>
    <property type="evidence" value="ECO:0007669"/>
    <property type="project" value="UniProtKB-SubCell"/>
</dbReference>
<feature type="compositionally biased region" description="Basic and acidic residues" evidence="19">
    <location>
        <begin position="1084"/>
        <end position="1162"/>
    </location>
</feature>
<feature type="compositionally biased region" description="Low complexity" evidence="19">
    <location>
        <begin position="1249"/>
        <end position="1266"/>
    </location>
</feature>
<evidence type="ECO:0000313" key="23">
    <source>
        <dbReference type="EMBL" id="KAF1987834.1"/>
    </source>
</evidence>
<name>A0A6G1H441_9PEZI</name>
<dbReference type="GO" id="GO:0030479">
    <property type="term" value="C:actin cortical patch"/>
    <property type="evidence" value="ECO:0007669"/>
    <property type="project" value="UniProtKB-SubCell"/>
</dbReference>
<dbReference type="Pfam" id="PF08226">
    <property type="entry name" value="DUF1720"/>
    <property type="match status" value="1"/>
</dbReference>
<evidence type="ECO:0000256" key="13">
    <source>
        <dbReference type="ARBA" id="ARBA00023054"/>
    </source>
</evidence>
<dbReference type="InterPro" id="IPR013182">
    <property type="entry name" value="DUF1720"/>
</dbReference>
<feature type="compositionally biased region" description="Basic and acidic residues" evidence="19">
    <location>
        <begin position="892"/>
        <end position="907"/>
    </location>
</feature>
<evidence type="ECO:0000256" key="7">
    <source>
        <dbReference type="ARBA" id="ARBA00020728"/>
    </source>
</evidence>
<feature type="domain" description="EF-hand" evidence="21">
    <location>
        <begin position="488"/>
        <end position="523"/>
    </location>
</feature>
<feature type="compositionally biased region" description="Low complexity" evidence="19">
    <location>
        <begin position="1026"/>
        <end position="1037"/>
    </location>
</feature>
<dbReference type="InterPro" id="IPR003124">
    <property type="entry name" value="WH2_dom"/>
</dbReference>
<protein>
    <recommendedName>
        <fullName evidence="6">Actin cytoskeleton-regulatory complex protein PAN1</fullName>
    </recommendedName>
    <alternativeName>
        <fullName evidence="7">Actin cytoskeleton-regulatory complex protein pan1</fullName>
    </alternativeName>
</protein>
<feature type="region of interest" description="Disordered" evidence="19">
    <location>
        <begin position="792"/>
        <end position="866"/>
    </location>
</feature>
<evidence type="ECO:0000256" key="19">
    <source>
        <dbReference type="SAM" id="MobiDB-lite"/>
    </source>
</evidence>
<dbReference type="GO" id="GO:0006897">
    <property type="term" value="P:endocytosis"/>
    <property type="evidence" value="ECO:0007669"/>
    <property type="project" value="UniProtKB-KW"/>
</dbReference>
<dbReference type="PROSITE" id="PS51082">
    <property type="entry name" value="WH2"/>
    <property type="match status" value="1"/>
</dbReference>